<proteinExistence type="inferred from homology"/>
<evidence type="ECO:0000256" key="10">
    <source>
        <dbReference type="ARBA" id="ARBA00023310"/>
    </source>
</evidence>
<protein>
    <recommendedName>
        <fullName evidence="11 12">ATP synthase subunit a</fullName>
    </recommendedName>
    <alternativeName>
        <fullName evidence="11">ATP synthase F0 sector subunit a</fullName>
    </alternativeName>
    <alternativeName>
        <fullName evidence="11">F-ATPase subunit 6</fullName>
    </alternativeName>
</protein>
<feature type="transmembrane region" description="Helical" evidence="11">
    <location>
        <begin position="21"/>
        <end position="42"/>
    </location>
</feature>
<dbReference type="InterPro" id="IPR045082">
    <property type="entry name" value="ATP_syn_F0_a_bact/chloroplast"/>
</dbReference>
<dbReference type="GO" id="GO:0042777">
    <property type="term" value="P:proton motive force-driven plasma membrane ATP synthesis"/>
    <property type="evidence" value="ECO:0007669"/>
    <property type="project" value="TreeGrafter"/>
</dbReference>
<evidence type="ECO:0000256" key="9">
    <source>
        <dbReference type="ARBA" id="ARBA00023136"/>
    </source>
</evidence>
<evidence type="ECO:0000256" key="11">
    <source>
        <dbReference type="HAMAP-Rule" id="MF_01393"/>
    </source>
</evidence>
<keyword evidence="6 11" id="KW-0375">Hydrogen ion transport</keyword>
<gene>
    <name evidence="11" type="primary">atpB</name>
    <name evidence="13" type="ORF">A3D04_00115</name>
</gene>
<dbReference type="PROSITE" id="PS00449">
    <property type="entry name" value="ATPASE_A"/>
    <property type="match status" value="1"/>
</dbReference>
<dbReference type="GO" id="GO:0046933">
    <property type="term" value="F:proton-transporting ATP synthase activity, rotational mechanism"/>
    <property type="evidence" value="ECO:0007669"/>
    <property type="project" value="UniProtKB-UniRule"/>
</dbReference>
<name>A0A1F5GBH9_9BACT</name>
<keyword evidence="3 11" id="KW-0813">Transport</keyword>
<evidence type="ECO:0000256" key="4">
    <source>
        <dbReference type="ARBA" id="ARBA00022547"/>
    </source>
</evidence>
<evidence type="ECO:0000256" key="5">
    <source>
        <dbReference type="ARBA" id="ARBA00022692"/>
    </source>
</evidence>
<dbReference type="Proteomes" id="UP000177369">
    <property type="component" value="Unassembled WGS sequence"/>
</dbReference>
<sequence length="247" mass="27120">MADVHVALAAETLFNVGPLPITNSILTTWIVTAVLIGFAYFATKKVSLVPNTIQNLAEIMVDTFNDLVSTIAGDKTKVFLPIVASFFFFILFGNYLGLLPGIGSIGFFEYHNGKEVFVPFLRSINSDLNTTVALALVSLFATHYLAIKYLGVSGYLGKFFALNPIFLFVGLLEIIGEATKILSLSFRLFGNIFAGEVLLTTATTNLFAYVVPIPFYFLEILVGFVQALIFAMLTLVFMVILTQKSEH</sequence>
<keyword evidence="5 11" id="KW-0812">Transmembrane</keyword>
<feature type="transmembrane region" description="Helical" evidence="11">
    <location>
        <begin position="78"/>
        <end position="108"/>
    </location>
</feature>
<comment type="caution">
    <text evidence="13">The sequence shown here is derived from an EMBL/GenBank/DDBJ whole genome shotgun (WGS) entry which is preliminary data.</text>
</comment>
<dbReference type="InterPro" id="IPR000568">
    <property type="entry name" value="ATP_synth_F0_asu"/>
</dbReference>
<keyword evidence="9 11" id="KW-0472">Membrane</keyword>
<comment type="subcellular location">
    <subcellularLocation>
        <location evidence="11 12">Cell membrane</location>
        <topology evidence="11 12">Multi-pass membrane protein</topology>
    </subcellularLocation>
    <subcellularLocation>
        <location evidence="1">Membrane</location>
        <topology evidence="1">Multi-pass membrane protein</topology>
    </subcellularLocation>
</comment>
<dbReference type="Gene3D" id="1.20.120.220">
    <property type="entry name" value="ATP synthase, F0 complex, subunit A"/>
    <property type="match status" value="1"/>
</dbReference>
<evidence type="ECO:0000313" key="13">
    <source>
        <dbReference type="EMBL" id="OGD89210.1"/>
    </source>
</evidence>
<organism evidence="13 14">
    <name type="scientific">Candidatus Curtissbacteria bacterium RIFCSPHIGHO2_02_FULL_40_16b</name>
    <dbReference type="NCBI Taxonomy" id="1797714"/>
    <lineage>
        <taxon>Bacteria</taxon>
        <taxon>Candidatus Curtissiibacteriota</taxon>
    </lineage>
</organism>
<comment type="function">
    <text evidence="11 12">Key component of the proton channel; it plays a direct role in the translocation of protons across the membrane.</text>
</comment>
<dbReference type="GO" id="GO:0005886">
    <property type="term" value="C:plasma membrane"/>
    <property type="evidence" value="ECO:0007669"/>
    <property type="project" value="UniProtKB-SubCell"/>
</dbReference>
<dbReference type="PANTHER" id="PTHR42823:SF3">
    <property type="entry name" value="ATP SYNTHASE SUBUNIT A, CHLOROPLASTIC"/>
    <property type="match status" value="1"/>
</dbReference>
<dbReference type="HAMAP" id="MF_01393">
    <property type="entry name" value="ATP_synth_a_bact"/>
    <property type="match status" value="1"/>
</dbReference>
<evidence type="ECO:0000256" key="6">
    <source>
        <dbReference type="ARBA" id="ARBA00022781"/>
    </source>
</evidence>
<feature type="transmembrane region" description="Helical" evidence="11">
    <location>
        <begin position="216"/>
        <end position="241"/>
    </location>
</feature>
<dbReference type="AlphaFoldDB" id="A0A1F5GBH9"/>
<feature type="transmembrane region" description="Helical" evidence="11">
    <location>
        <begin position="128"/>
        <end position="147"/>
    </location>
</feature>
<keyword evidence="8 11" id="KW-0406">Ion transport</keyword>
<keyword evidence="10 11" id="KW-0066">ATP synthesis</keyword>
<comment type="similarity">
    <text evidence="2 11 12">Belongs to the ATPase A chain family.</text>
</comment>
<evidence type="ECO:0000256" key="8">
    <source>
        <dbReference type="ARBA" id="ARBA00023065"/>
    </source>
</evidence>
<feature type="transmembrane region" description="Helical" evidence="11">
    <location>
        <begin position="188"/>
        <end position="210"/>
    </location>
</feature>
<evidence type="ECO:0000256" key="3">
    <source>
        <dbReference type="ARBA" id="ARBA00022448"/>
    </source>
</evidence>
<evidence type="ECO:0000256" key="12">
    <source>
        <dbReference type="RuleBase" id="RU000483"/>
    </source>
</evidence>
<dbReference type="CDD" id="cd00310">
    <property type="entry name" value="ATP-synt_Fo_a_6"/>
    <property type="match status" value="1"/>
</dbReference>
<evidence type="ECO:0000313" key="14">
    <source>
        <dbReference type="Proteomes" id="UP000177369"/>
    </source>
</evidence>
<dbReference type="Pfam" id="PF00119">
    <property type="entry name" value="ATP-synt_A"/>
    <property type="match status" value="1"/>
</dbReference>
<evidence type="ECO:0000256" key="7">
    <source>
        <dbReference type="ARBA" id="ARBA00022989"/>
    </source>
</evidence>
<dbReference type="EMBL" id="MFBD01000009">
    <property type="protein sequence ID" value="OGD89210.1"/>
    <property type="molecule type" value="Genomic_DNA"/>
</dbReference>
<keyword evidence="11" id="KW-1003">Cell membrane</keyword>
<dbReference type="STRING" id="1797714.A3D04_00115"/>
<keyword evidence="4 11" id="KW-0138">CF(0)</keyword>
<dbReference type="SUPFAM" id="SSF81336">
    <property type="entry name" value="F1F0 ATP synthase subunit A"/>
    <property type="match status" value="1"/>
</dbReference>
<dbReference type="PRINTS" id="PR00123">
    <property type="entry name" value="ATPASEA"/>
</dbReference>
<evidence type="ECO:0000256" key="1">
    <source>
        <dbReference type="ARBA" id="ARBA00004141"/>
    </source>
</evidence>
<dbReference type="PANTHER" id="PTHR42823">
    <property type="entry name" value="ATP SYNTHASE SUBUNIT A, CHLOROPLASTIC"/>
    <property type="match status" value="1"/>
</dbReference>
<dbReference type="InterPro" id="IPR023011">
    <property type="entry name" value="ATP_synth_F0_asu_AS"/>
</dbReference>
<dbReference type="InterPro" id="IPR035908">
    <property type="entry name" value="F0_ATP_A_sf"/>
</dbReference>
<keyword evidence="7 11" id="KW-1133">Transmembrane helix</keyword>
<feature type="transmembrane region" description="Helical" evidence="11">
    <location>
        <begin position="159"/>
        <end position="176"/>
    </location>
</feature>
<accession>A0A1F5GBH9</accession>
<dbReference type="GO" id="GO:0045259">
    <property type="term" value="C:proton-transporting ATP synthase complex"/>
    <property type="evidence" value="ECO:0007669"/>
    <property type="project" value="UniProtKB-KW"/>
</dbReference>
<reference evidence="13 14" key="1">
    <citation type="journal article" date="2016" name="Nat. Commun.">
        <title>Thousands of microbial genomes shed light on interconnected biogeochemical processes in an aquifer system.</title>
        <authorList>
            <person name="Anantharaman K."/>
            <person name="Brown C.T."/>
            <person name="Hug L.A."/>
            <person name="Sharon I."/>
            <person name="Castelle C.J."/>
            <person name="Probst A.J."/>
            <person name="Thomas B.C."/>
            <person name="Singh A."/>
            <person name="Wilkins M.J."/>
            <person name="Karaoz U."/>
            <person name="Brodie E.L."/>
            <person name="Williams K.H."/>
            <person name="Hubbard S.S."/>
            <person name="Banfield J.F."/>
        </authorList>
    </citation>
    <scope>NUCLEOTIDE SEQUENCE [LARGE SCALE GENOMIC DNA]</scope>
</reference>
<dbReference type="NCBIfam" id="TIGR01131">
    <property type="entry name" value="ATP_synt_6_or_A"/>
    <property type="match status" value="1"/>
</dbReference>
<evidence type="ECO:0000256" key="2">
    <source>
        <dbReference type="ARBA" id="ARBA00006810"/>
    </source>
</evidence>